<dbReference type="AlphaFoldDB" id="A0A5A8F387"/>
<dbReference type="OrthoDB" id="5495317at2"/>
<comment type="caution">
    <text evidence="1">The sequence shown here is derived from an EMBL/GenBank/DDBJ whole genome shotgun (WGS) entry which is preliminary data.</text>
</comment>
<sequence>MKKLIFSILVLFLTFQYTTFAKDIKYSNDLTKAIVKLNTDFSKENLTNLKSLFIKEKGIYDKLLAYTLVDLALKNKNSISPDVINVIISFYPQDKKIITKILEQKFSFFLFLKFIDNFVLYYF</sequence>
<gene>
    <name evidence="1" type="ORF">FHQ18_10210</name>
</gene>
<evidence type="ECO:0008006" key="3">
    <source>
        <dbReference type="Google" id="ProtNLM"/>
    </source>
</evidence>
<evidence type="ECO:0000313" key="2">
    <source>
        <dbReference type="Proteomes" id="UP000322876"/>
    </source>
</evidence>
<reference evidence="1 2" key="1">
    <citation type="submission" date="2019-06" db="EMBL/GenBank/DDBJ databases">
        <title>Genomic insights into carbon and energy metabolism of Deferribacter autotrophicus revealed new metabolic traits in the phylum Deferribacteres.</title>
        <authorList>
            <person name="Slobodkin A.I."/>
            <person name="Slobodkina G.B."/>
            <person name="Allioux M."/>
            <person name="Alain K."/>
            <person name="Jebbar M."/>
            <person name="Shadrin V."/>
            <person name="Kublanov I.V."/>
            <person name="Toshchakov S.V."/>
            <person name="Bonch-Osmolovskaya E.A."/>
        </authorList>
    </citation>
    <scope>NUCLEOTIDE SEQUENCE [LARGE SCALE GENOMIC DNA]</scope>
    <source>
        <strain evidence="1 2">SL50</strain>
    </source>
</reference>
<name>A0A5A8F387_9BACT</name>
<organism evidence="1 2">
    <name type="scientific">Deferribacter autotrophicus</name>
    <dbReference type="NCBI Taxonomy" id="500465"/>
    <lineage>
        <taxon>Bacteria</taxon>
        <taxon>Pseudomonadati</taxon>
        <taxon>Deferribacterota</taxon>
        <taxon>Deferribacteres</taxon>
        <taxon>Deferribacterales</taxon>
        <taxon>Deferribacteraceae</taxon>
        <taxon>Deferribacter</taxon>
    </lineage>
</organism>
<dbReference type="EMBL" id="VFJB01000008">
    <property type="protein sequence ID" value="KAA0257411.1"/>
    <property type="molecule type" value="Genomic_DNA"/>
</dbReference>
<evidence type="ECO:0000313" key="1">
    <source>
        <dbReference type="EMBL" id="KAA0257411.1"/>
    </source>
</evidence>
<proteinExistence type="predicted"/>
<accession>A0A5A8F387</accession>
<protein>
    <recommendedName>
        <fullName evidence="3">DUF4476 domain-containing protein</fullName>
    </recommendedName>
</protein>
<dbReference type="RefSeq" id="WP_149267083.1">
    <property type="nucleotide sequence ID" value="NZ_VFJB01000008.1"/>
</dbReference>
<keyword evidence="2" id="KW-1185">Reference proteome</keyword>
<dbReference type="Proteomes" id="UP000322876">
    <property type="component" value="Unassembled WGS sequence"/>
</dbReference>